<feature type="transmembrane region" description="Helical" evidence="6">
    <location>
        <begin position="127"/>
        <end position="149"/>
    </location>
</feature>
<evidence type="ECO:0000256" key="4">
    <source>
        <dbReference type="ARBA" id="ARBA00022989"/>
    </source>
</evidence>
<dbReference type="GO" id="GO:0000271">
    <property type="term" value="P:polysaccharide biosynthetic process"/>
    <property type="evidence" value="ECO:0007669"/>
    <property type="project" value="InterPro"/>
</dbReference>
<evidence type="ECO:0000256" key="6">
    <source>
        <dbReference type="SAM" id="Phobius"/>
    </source>
</evidence>
<dbReference type="InterPro" id="IPR007267">
    <property type="entry name" value="GtrA_DPMS_TM"/>
</dbReference>
<protein>
    <submittedName>
        <fullName evidence="8">Putative flippase GtrA</fullName>
    </submittedName>
</protein>
<dbReference type="PANTHER" id="PTHR38459:SF1">
    <property type="entry name" value="PROPHAGE BACTOPRENOL-LINKED GLUCOSE TRANSLOCASE HOMOLOG"/>
    <property type="match status" value="1"/>
</dbReference>
<evidence type="ECO:0000259" key="7">
    <source>
        <dbReference type="Pfam" id="PF04138"/>
    </source>
</evidence>
<gene>
    <name evidence="8" type="ORF">FBZ89_101186</name>
</gene>
<keyword evidence="3 6" id="KW-0812">Transmembrane</keyword>
<keyword evidence="4 6" id="KW-1133">Transmembrane helix</keyword>
<reference evidence="8 9" key="1">
    <citation type="submission" date="2019-06" db="EMBL/GenBank/DDBJ databases">
        <title>Genomic Encyclopedia of Type Strains, Phase IV (KMG-V): Genome sequencing to study the core and pangenomes of soil and plant-associated prokaryotes.</title>
        <authorList>
            <person name="Whitman W."/>
        </authorList>
    </citation>
    <scope>NUCLEOTIDE SEQUENCE [LARGE SCALE GENOMIC DNA]</scope>
    <source>
        <strain evidence="8 9">BR 11880</strain>
    </source>
</reference>
<sequence length="154" mass="17052">MRQQSTTSLNLPPWLRKHLPARLGLALRNENDERLGDFIRFVLVGVLNTLFGYGVFAVGILTTGDHRLALTAANVIGVAFNFLTTGRLVFGSQRIHRLPLFIGGYIVCFIVNLEALELTHAAGVPSLLAQVLLLPIMVILSFIINKFIVFRRGN</sequence>
<evidence type="ECO:0000256" key="2">
    <source>
        <dbReference type="ARBA" id="ARBA00009399"/>
    </source>
</evidence>
<feature type="transmembrane region" description="Helical" evidence="6">
    <location>
        <begin position="68"/>
        <end position="90"/>
    </location>
</feature>
<organism evidence="8 9">
    <name type="scientific">Nitrospirillum amazonense</name>
    <dbReference type="NCBI Taxonomy" id="28077"/>
    <lineage>
        <taxon>Bacteria</taxon>
        <taxon>Pseudomonadati</taxon>
        <taxon>Pseudomonadota</taxon>
        <taxon>Alphaproteobacteria</taxon>
        <taxon>Rhodospirillales</taxon>
        <taxon>Azospirillaceae</taxon>
        <taxon>Nitrospirillum</taxon>
    </lineage>
</organism>
<comment type="subcellular location">
    <subcellularLocation>
        <location evidence="1">Membrane</location>
        <topology evidence="1">Multi-pass membrane protein</topology>
    </subcellularLocation>
</comment>
<keyword evidence="5 6" id="KW-0472">Membrane</keyword>
<evidence type="ECO:0000256" key="5">
    <source>
        <dbReference type="ARBA" id="ARBA00023136"/>
    </source>
</evidence>
<comment type="caution">
    <text evidence="8">The sequence shown here is derived from an EMBL/GenBank/DDBJ whole genome shotgun (WGS) entry which is preliminary data.</text>
</comment>
<dbReference type="GO" id="GO:0005886">
    <property type="term" value="C:plasma membrane"/>
    <property type="evidence" value="ECO:0007669"/>
    <property type="project" value="TreeGrafter"/>
</dbReference>
<evidence type="ECO:0000256" key="3">
    <source>
        <dbReference type="ARBA" id="ARBA00022692"/>
    </source>
</evidence>
<dbReference type="RefSeq" id="WP_145748157.1">
    <property type="nucleotide sequence ID" value="NZ_VITN01000001.1"/>
</dbReference>
<name>A0A560FSR6_9PROT</name>
<accession>A0A560FSR6</accession>
<dbReference type="AlphaFoldDB" id="A0A560FSR6"/>
<feature type="transmembrane region" description="Helical" evidence="6">
    <location>
        <begin position="97"/>
        <end position="115"/>
    </location>
</feature>
<dbReference type="InterPro" id="IPR051401">
    <property type="entry name" value="GtrA_CellWall_Glycosyl"/>
</dbReference>
<dbReference type="EMBL" id="VITN01000001">
    <property type="protein sequence ID" value="TWB24560.1"/>
    <property type="molecule type" value="Genomic_DNA"/>
</dbReference>
<dbReference type="PANTHER" id="PTHR38459">
    <property type="entry name" value="PROPHAGE BACTOPRENOL-LINKED GLUCOSE TRANSLOCASE HOMOLOG"/>
    <property type="match status" value="1"/>
</dbReference>
<comment type="similarity">
    <text evidence="2">Belongs to the GtrA family.</text>
</comment>
<evidence type="ECO:0000313" key="8">
    <source>
        <dbReference type="EMBL" id="TWB24560.1"/>
    </source>
</evidence>
<feature type="transmembrane region" description="Helical" evidence="6">
    <location>
        <begin position="38"/>
        <end position="62"/>
    </location>
</feature>
<dbReference type="Pfam" id="PF04138">
    <property type="entry name" value="GtrA_DPMS_TM"/>
    <property type="match status" value="1"/>
</dbReference>
<dbReference type="OrthoDB" id="163232at2"/>
<evidence type="ECO:0000313" key="9">
    <source>
        <dbReference type="Proteomes" id="UP000319859"/>
    </source>
</evidence>
<evidence type="ECO:0000256" key="1">
    <source>
        <dbReference type="ARBA" id="ARBA00004141"/>
    </source>
</evidence>
<feature type="domain" description="GtrA/DPMS transmembrane" evidence="7">
    <location>
        <begin position="40"/>
        <end position="150"/>
    </location>
</feature>
<dbReference type="Proteomes" id="UP000319859">
    <property type="component" value="Unassembled WGS sequence"/>
</dbReference>
<proteinExistence type="inferred from homology"/>